<dbReference type="Proteomes" id="UP000604046">
    <property type="component" value="Unassembled WGS sequence"/>
</dbReference>
<organism evidence="1 2">
    <name type="scientific">Symbiodinium natans</name>
    <dbReference type="NCBI Taxonomy" id="878477"/>
    <lineage>
        <taxon>Eukaryota</taxon>
        <taxon>Sar</taxon>
        <taxon>Alveolata</taxon>
        <taxon>Dinophyceae</taxon>
        <taxon>Suessiales</taxon>
        <taxon>Symbiodiniaceae</taxon>
        <taxon>Symbiodinium</taxon>
    </lineage>
</organism>
<name>A0A812PHR0_9DINO</name>
<dbReference type="EMBL" id="CAJNDS010002148">
    <property type="protein sequence ID" value="CAE7351620.1"/>
    <property type="molecule type" value="Genomic_DNA"/>
</dbReference>
<keyword evidence="2" id="KW-1185">Reference proteome</keyword>
<dbReference type="AlphaFoldDB" id="A0A812PHR0"/>
<comment type="caution">
    <text evidence="1">The sequence shown here is derived from an EMBL/GenBank/DDBJ whole genome shotgun (WGS) entry which is preliminary data.</text>
</comment>
<evidence type="ECO:0000313" key="1">
    <source>
        <dbReference type="EMBL" id="CAE7351620.1"/>
    </source>
</evidence>
<accession>A0A812PHR0</accession>
<gene>
    <name evidence="1" type="primary">RHM1</name>
    <name evidence="1" type="ORF">SNAT2548_LOCUS18549</name>
</gene>
<sequence>MRLRNHGVVIGGPPCSLNIWLSSSVHRRSLSHPEGDTRNYKVRLSNLIAANTACWLTLLRDMGKVFYWALEQPSPSWLWRLECMIGLTAAFGAARICTWMAFFGHDMLKPSTLMGTLPGLAGMRRVMRKADRGKFKRRFAWALDDLPSQLFASHVLALHRPNSIGC</sequence>
<proteinExistence type="predicted"/>
<reference evidence="1" key="1">
    <citation type="submission" date="2021-02" db="EMBL/GenBank/DDBJ databases">
        <authorList>
            <person name="Dougan E. K."/>
            <person name="Rhodes N."/>
            <person name="Thang M."/>
            <person name="Chan C."/>
        </authorList>
    </citation>
    <scope>NUCLEOTIDE SEQUENCE</scope>
</reference>
<protein>
    <submittedName>
        <fullName evidence="1">RHM1 protein</fullName>
    </submittedName>
</protein>
<dbReference type="OrthoDB" id="435688at2759"/>
<evidence type="ECO:0000313" key="2">
    <source>
        <dbReference type="Proteomes" id="UP000604046"/>
    </source>
</evidence>